<protein>
    <submittedName>
        <fullName evidence="1">Uncharacterized protein</fullName>
    </submittedName>
</protein>
<dbReference type="Proteomes" id="UP000284219">
    <property type="component" value="Unassembled WGS sequence"/>
</dbReference>
<comment type="caution">
    <text evidence="1">The sequence shown here is derived from an EMBL/GenBank/DDBJ whole genome shotgun (WGS) entry which is preliminary data.</text>
</comment>
<evidence type="ECO:0000313" key="2">
    <source>
        <dbReference type="Proteomes" id="UP000284219"/>
    </source>
</evidence>
<sequence>MSQQQLPLIYQHWDEQNSEPIETINRMLVSREVLFIRKLVDATVLRNKIWEHTSNETEGDYSCIYIKPFEIKETPTGEQIEQVVFARHDLAGRYEAEYWVVLENEYHLLTVATFEQTWHAAQVLLDHYLRIAEKHYEVNYAILDPNRKKILLFIQETSFRD</sequence>
<accession>A0A419SIR3</accession>
<keyword evidence="2" id="KW-1185">Reference proteome</keyword>
<dbReference type="AlphaFoldDB" id="A0A419SIR3"/>
<evidence type="ECO:0000313" key="1">
    <source>
        <dbReference type="EMBL" id="RKD23846.1"/>
    </source>
</evidence>
<dbReference type="RefSeq" id="WP_120189074.1">
    <property type="nucleotide sequence ID" value="NZ_MCHY01000008.1"/>
</dbReference>
<gene>
    <name evidence="1" type="ORF">BEP19_05295</name>
</gene>
<proteinExistence type="predicted"/>
<reference evidence="1 2" key="1">
    <citation type="submission" date="2016-08" db="EMBL/GenBank/DDBJ databases">
        <title>Novel Firmicute Genomes.</title>
        <authorList>
            <person name="Poppleton D.I."/>
            <person name="Gribaldo S."/>
        </authorList>
    </citation>
    <scope>NUCLEOTIDE SEQUENCE [LARGE SCALE GENOMIC DNA]</scope>
    <source>
        <strain evidence="1 2">RAOx-1</strain>
    </source>
</reference>
<name>A0A419SIR3_9BACL</name>
<dbReference type="EMBL" id="MCHY01000008">
    <property type="protein sequence ID" value="RKD23846.1"/>
    <property type="molecule type" value="Genomic_DNA"/>
</dbReference>
<organism evidence="1 2">
    <name type="scientific">Ammoniphilus oxalaticus</name>
    <dbReference type="NCBI Taxonomy" id="66863"/>
    <lineage>
        <taxon>Bacteria</taxon>
        <taxon>Bacillati</taxon>
        <taxon>Bacillota</taxon>
        <taxon>Bacilli</taxon>
        <taxon>Bacillales</taxon>
        <taxon>Paenibacillaceae</taxon>
        <taxon>Aneurinibacillus group</taxon>
        <taxon>Ammoniphilus</taxon>
    </lineage>
</organism>
<dbReference type="OrthoDB" id="2594214at2"/>